<dbReference type="InterPro" id="IPR029058">
    <property type="entry name" value="AB_hydrolase_fold"/>
</dbReference>
<dbReference type="InterPro" id="IPR020802">
    <property type="entry name" value="TesA-like"/>
</dbReference>
<dbReference type="GO" id="GO:0016787">
    <property type="term" value="F:hydrolase activity"/>
    <property type="evidence" value="ECO:0007669"/>
    <property type="project" value="UniProtKB-KW"/>
</dbReference>
<sequence length="273" mass="28849">MDGHAPAQPAPRDRAVSGGHWLVRLTGTGTARQRLVCFHHAAGGPAFFWPVARAMGPTVEVLAVQLPGRERRIRARHLTDYRAALDGVTDALAAEPDKPTVLFGHSMGAALAYDTAARLGPALATAAIAVSARATPGEKPATDPATLSEPDLIAHLTKYGGVSDAVLADAALRRLFLPLFRSDLRLIASRPEITAATERPLLALAGRNDRHALPDAMEAGWAPLARGGFTLERVEGGHFFPAERPDTVARCLHRTLDALAPAAPRKPAPALSP</sequence>
<dbReference type="Pfam" id="PF00975">
    <property type="entry name" value="Thioesterase"/>
    <property type="match status" value="1"/>
</dbReference>
<keyword evidence="2" id="KW-0378">Hydrolase</keyword>
<name>A0A4R2PB41_RHOSA</name>
<evidence type="ECO:0000313" key="5">
    <source>
        <dbReference type="Proteomes" id="UP000295399"/>
    </source>
</evidence>
<dbReference type="InterPro" id="IPR001031">
    <property type="entry name" value="Thioesterase"/>
</dbReference>
<reference evidence="4 5" key="1">
    <citation type="submission" date="2019-03" db="EMBL/GenBank/DDBJ databases">
        <title>Genomic Encyclopedia of Type Strains, Phase IV (KMG-IV): sequencing the most valuable type-strain genomes for metagenomic binning, comparative biology and taxonomic classification.</title>
        <authorList>
            <person name="Goeker M."/>
        </authorList>
    </citation>
    <scope>NUCLEOTIDE SEQUENCE [LARGE SCALE GENOMIC DNA]</scope>
    <source>
        <strain evidence="4 5">DSM 2132</strain>
    </source>
</reference>
<dbReference type="InterPro" id="IPR012223">
    <property type="entry name" value="TEII"/>
</dbReference>
<organism evidence="4 5">
    <name type="scientific">Rhodothalassium salexigens DSM 2132</name>
    <dbReference type="NCBI Taxonomy" id="1188247"/>
    <lineage>
        <taxon>Bacteria</taxon>
        <taxon>Pseudomonadati</taxon>
        <taxon>Pseudomonadota</taxon>
        <taxon>Alphaproteobacteria</taxon>
        <taxon>Rhodothalassiales</taxon>
        <taxon>Rhodothalassiaceae</taxon>
        <taxon>Rhodothalassium</taxon>
    </lineage>
</organism>
<dbReference type="Proteomes" id="UP000295399">
    <property type="component" value="Unassembled WGS sequence"/>
</dbReference>
<evidence type="ECO:0000256" key="1">
    <source>
        <dbReference type="ARBA" id="ARBA00007169"/>
    </source>
</evidence>
<dbReference type="Gene3D" id="3.40.50.1820">
    <property type="entry name" value="alpha/beta hydrolase"/>
    <property type="match status" value="1"/>
</dbReference>
<keyword evidence="5" id="KW-1185">Reference proteome</keyword>
<dbReference type="SMART" id="SM00824">
    <property type="entry name" value="PKS_TE"/>
    <property type="match status" value="1"/>
</dbReference>
<evidence type="ECO:0000259" key="3">
    <source>
        <dbReference type="SMART" id="SM00824"/>
    </source>
</evidence>
<proteinExistence type="inferred from homology"/>
<protein>
    <submittedName>
        <fullName evidence="4">Surfactin synthase thioesterase subunit</fullName>
    </submittedName>
</protein>
<dbReference type="InParanoid" id="A0A4R2PB41"/>
<comment type="similarity">
    <text evidence="1">Belongs to the thioesterase family.</text>
</comment>
<dbReference type="GO" id="GO:0008610">
    <property type="term" value="P:lipid biosynthetic process"/>
    <property type="evidence" value="ECO:0007669"/>
    <property type="project" value="TreeGrafter"/>
</dbReference>
<dbReference type="EMBL" id="SLXO01000012">
    <property type="protein sequence ID" value="TCP31115.1"/>
    <property type="molecule type" value="Genomic_DNA"/>
</dbReference>
<accession>A0A4R2PB41</accession>
<dbReference type="PANTHER" id="PTHR11487:SF0">
    <property type="entry name" value="S-ACYL FATTY ACID SYNTHASE THIOESTERASE, MEDIUM CHAIN"/>
    <property type="match status" value="1"/>
</dbReference>
<dbReference type="SUPFAM" id="SSF53474">
    <property type="entry name" value="alpha/beta-Hydrolases"/>
    <property type="match status" value="1"/>
</dbReference>
<feature type="domain" description="Thioesterase TesA-like" evidence="3">
    <location>
        <begin position="36"/>
        <end position="256"/>
    </location>
</feature>
<gene>
    <name evidence="4" type="ORF">EV659_11244</name>
</gene>
<comment type="caution">
    <text evidence="4">The sequence shown here is derived from an EMBL/GenBank/DDBJ whole genome shotgun (WGS) entry which is preliminary data.</text>
</comment>
<evidence type="ECO:0000313" key="4">
    <source>
        <dbReference type="EMBL" id="TCP31115.1"/>
    </source>
</evidence>
<evidence type="ECO:0000256" key="2">
    <source>
        <dbReference type="ARBA" id="ARBA00022801"/>
    </source>
</evidence>
<dbReference type="AlphaFoldDB" id="A0A4R2PB41"/>
<dbReference type="PANTHER" id="PTHR11487">
    <property type="entry name" value="THIOESTERASE"/>
    <property type="match status" value="1"/>
</dbReference>